<dbReference type="RefSeq" id="WP_121251940.1">
    <property type="nucleotide sequence ID" value="NZ_RBIL01000001.1"/>
</dbReference>
<name>A0A660LI53_9ACTN</name>
<dbReference type="Pfam" id="PF07332">
    <property type="entry name" value="Phage_holin_3_6"/>
    <property type="match status" value="1"/>
</dbReference>
<dbReference type="EMBL" id="RBIL01000001">
    <property type="protein sequence ID" value="RKQ93633.1"/>
    <property type="molecule type" value="Genomic_DNA"/>
</dbReference>
<protein>
    <submittedName>
        <fullName evidence="3">Putative superfamily III holin-X</fullName>
    </submittedName>
</protein>
<feature type="transmembrane region" description="Helical" evidence="2">
    <location>
        <begin position="81"/>
        <end position="103"/>
    </location>
</feature>
<evidence type="ECO:0000313" key="3">
    <source>
        <dbReference type="EMBL" id="RKQ93633.1"/>
    </source>
</evidence>
<gene>
    <name evidence="3" type="ORF">C8N24_3503</name>
</gene>
<feature type="region of interest" description="Disordered" evidence="1">
    <location>
        <begin position="129"/>
        <end position="152"/>
    </location>
</feature>
<accession>A0A660LI53</accession>
<keyword evidence="2" id="KW-1133">Transmembrane helix</keyword>
<dbReference type="Proteomes" id="UP000278962">
    <property type="component" value="Unassembled WGS sequence"/>
</dbReference>
<keyword evidence="4" id="KW-1185">Reference proteome</keyword>
<reference evidence="3 4" key="1">
    <citation type="submission" date="2018-10" db="EMBL/GenBank/DDBJ databases">
        <title>Genomic Encyclopedia of Archaeal and Bacterial Type Strains, Phase II (KMG-II): from individual species to whole genera.</title>
        <authorList>
            <person name="Goeker M."/>
        </authorList>
    </citation>
    <scope>NUCLEOTIDE SEQUENCE [LARGE SCALE GENOMIC DNA]</scope>
    <source>
        <strain evidence="3 4">DSM 14954</strain>
    </source>
</reference>
<comment type="caution">
    <text evidence="3">The sequence shown here is derived from an EMBL/GenBank/DDBJ whole genome shotgun (WGS) entry which is preliminary data.</text>
</comment>
<dbReference type="AlphaFoldDB" id="A0A660LI53"/>
<evidence type="ECO:0000256" key="2">
    <source>
        <dbReference type="SAM" id="Phobius"/>
    </source>
</evidence>
<dbReference type="OrthoDB" id="5244754at2"/>
<feature type="transmembrane region" description="Helical" evidence="2">
    <location>
        <begin position="46"/>
        <end position="69"/>
    </location>
</feature>
<keyword evidence="2" id="KW-0472">Membrane</keyword>
<dbReference type="InterPro" id="IPR009937">
    <property type="entry name" value="Phage_holin_3_6"/>
</dbReference>
<evidence type="ECO:0000313" key="4">
    <source>
        <dbReference type="Proteomes" id="UP000278962"/>
    </source>
</evidence>
<evidence type="ECO:0000256" key="1">
    <source>
        <dbReference type="SAM" id="MobiDB-lite"/>
    </source>
</evidence>
<organism evidence="3 4">
    <name type="scientific">Solirubrobacter pauli</name>
    <dbReference type="NCBI Taxonomy" id="166793"/>
    <lineage>
        <taxon>Bacteria</taxon>
        <taxon>Bacillati</taxon>
        <taxon>Actinomycetota</taxon>
        <taxon>Thermoleophilia</taxon>
        <taxon>Solirubrobacterales</taxon>
        <taxon>Solirubrobacteraceae</taxon>
        <taxon>Solirubrobacter</taxon>
    </lineage>
</organism>
<proteinExistence type="predicted"/>
<sequence length="152" mass="15959">MAPDHQTSELAKAITEVTEKAQLLVREEIALAKAEMTEKVSGLVKGIAVGAAAGIFVLAGLIYFLHFLALLIADVLGANPWLGYLILAGLLFLFGGLAGFLAARAFKKSTPPTPQMAIEEAQLIKATLQNPQPATPEGVVAPTTPGKVEAKR</sequence>
<keyword evidence="2" id="KW-0812">Transmembrane</keyword>